<dbReference type="AlphaFoldDB" id="A0A2T7NPW9"/>
<organism evidence="2 3">
    <name type="scientific">Pomacea canaliculata</name>
    <name type="common">Golden apple snail</name>
    <dbReference type="NCBI Taxonomy" id="400727"/>
    <lineage>
        <taxon>Eukaryota</taxon>
        <taxon>Metazoa</taxon>
        <taxon>Spiralia</taxon>
        <taxon>Lophotrochozoa</taxon>
        <taxon>Mollusca</taxon>
        <taxon>Gastropoda</taxon>
        <taxon>Caenogastropoda</taxon>
        <taxon>Architaenioglossa</taxon>
        <taxon>Ampullarioidea</taxon>
        <taxon>Ampullariidae</taxon>
        <taxon>Pomacea</taxon>
    </lineage>
</organism>
<evidence type="ECO:0000313" key="2">
    <source>
        <dbReference type="EMBL" id="PVD23217.1"/>
    </source>
</evidence>
<protein>
    <submittedName>
        <fullName evidence="2">Uncharacterized protein</fullName>
    </submittedName>
</protein>
<dbReference type="EMBL" id="PZQS01000010">
    <property type="protein sequence ID" value="PVD23217.1"/>
    <property type="molecule type" value="Genomic_DNA"/>
</dbReference>
<accession>A0A2T7NPW9</accession>
<evidence type="ECO:0000256" key="1">
    <source>
        <dbReference type="SAM" id="MobiDB-lite"/>
    </source>
</evidence>
<feature type="compositionally biased region" description="Gly residues" evidence="1">
    <location>
        <begin position="1"/>
        <end position="13"/>
    </location>
</feature>
<comment type="caution">
    <text evidence="2">The sequence shown here is derived from an EMBL/GenBank/DDBJ whole genome shotgun (WGS) entry which is preliminary data.</text>
</comment>
<gene>
    <name evidence="2" type="ORF">C0Q70_16480</name>
</gene>
<name>A0A2T7NPW9_POMCA</name>
<sequence>MEGNDGGGGGDGQDIGEAAEEEDDEAGWPGEESEDVTRALFPEMEQDRMELLELEMRARAIKAMLALHERRENRP</sequence>
<dbReference type="Proteomes" id="UP000245119">
    <property type="component" value="Linkage Group LG10"/>
</dbReference>
<reference evidence="2 3" key="1">
    <citation type="submission" date="2018-04" db="EMBL/GenBank/DDBJ databases">
        <title>The genome of golden apple snail Pomacea canaliculata provides insight into stress tolerance and invasive adaptation.</title>
        <authorList>
            <person name="Liu C."/>
            <person name="Liu B."/>
            <person name="Ren Y."/>
            <person name="Zhang Y."/>
            <person name="Wang H."/>
            <person name="Li S."/>
            <person name="Jiang F."/>
            <person name="Yin L."/>
            <person name="Zhang G."/>
            <person name="Qian W."/>
            <person name="Fan W."/>
        </authorList>
    </citation>
    <scope>NUCLEOTIDE SEQUENCE [LARGE SCALE GENOMIC DNA]</scope>
    <source>
        <strain evidence="2">SZHN2017</strain>
        <tissue evidence="2">Muscle</tissue>
    </source>
</reference>
<evidence type="ECO:0000313" key="3">
    <source>
        <dbReference type="Proteomes" id="UP000245119"/>
    </source>
</evidence>
<proteinExistence type="predicted"/>
<dbReference type="OrthoDB" id="6162439at2759"/>
<feature type="compositionally biased region" description="Acidic residues" evidence="1">
    <location>
        <begin position="17"/>
        <end position="34"/>
    </location>
</feature>
<keyword evidence="3" id="KW-1185">Reference proteome</keyword>
<feature type="region of interest" description="Disordered" evidence="1">
    <location>
        <begin position="1"/>
        <end position="36"/>
    </location>
</feature>